<organism evidence="1 2">
    <name type="scientific">Amycolatopsis mediterranei (strain S699)</name>
    <name type="common">Nocardia mediterranei</name>
    <dbReference type="NCBI Taxonomy" id="713604"/>
    <lineage>
        <taxon>Bacteria</taxon>
        <taxon>Bacillati</taxon>
        <taxon>Actinomycetota</taxon>
        <taxon>Actinomycetes</taxon>
        <taxon>Pseudonocardiales</taxon>
        <taxon>Pseudonocardiaceae</taxon>
        <taxon>Amycolatopsis</taxon>
    </lineage>
</organism>
<name>A0A9R0P3U9_AMYMS</name>
<evidence type="ECO:0000313" key="1">
    <source>
        <dbReference type="EMBL" id="AEK45813.1"/>
    </source>
</evidence>
<dbReference type="AlphaFoldDB" id="A0A9R0P3U9"/>
<accession>A0A9R0P3U9</accession>
<reference evidence="1 2" key="1">
    <citation type="journal article" date="2011" name="J. Bacteriol.">
        <title>Whole genome sequence of the rifamycin B-producing strain Amycolatopsis mediterranei S699.</title>
        <authorList>
            <person name="Verma M."/>
            <person name="Kaur J."/>
            <person name="Kumar M."/>
            <person name="Kumari K."/>
            <person name="Saxena A."/>
            <person name="Anand S."/>
            <person name="Nigam A."/>
            <person name="Ravi V."/>
            <person name="Raghuvanshi S."/>
            <person name="Khurana P."/>
            <person name="Tyagi A.K."/>
            <person name="Khurana J.P."/>
            <person name="Lal R."/>
        </authorList>
    </citation>
    <scope>NUCLEOTIDE SEQUENCE [LARGE SCALE GENOMIC DNA]</scope>
    <source>
        <strain evidence="1 2">S699</strain>
    </source>
</reference>
<sequence length="44" mass="4721">MPFRFRGLVLSLQVPVSRRCTMVATEATISGTAYAQCPTASTSD</sequence>
<proteinExistence type="predicted"/>
<dbReference type="EMBL" id="CP002896">
    <property type="protein sequence ID" value="AEK45813.1"/>
    <property type="molecule type" value="Genomic_DNA"/>
</dbReference>
<dbReference type="Proteomes" id="UP000006138">
    <property type="component" value="Chromosome"/>
</dbReference>
<evidence type="ECO:0000313" key="2">
    <source>
        <dbReference type="Proteomes" id="UP000006138"/>
    </source>
</evidence>
<protein>
    <submittedName>
        <fullName evidence="1">Uncharacterized protein</fullName>
    </submittedName>
</protein>
<keyword evidence="2" id="KW-1185">Reference proteome</keyword>
<gene>
    <name evidence="1" type="ordered locus">RAM_36710</name>
</gene>
<dbReference type="KEGG" id="amn:RAM_36710"/>